<evidence type="ECO:0000256" key="12">
    <source>
        <dbReference type="ARBA" id="ARBA00023235"/>
    </source>
</evidence>
<feature type="binding site" evidence="17">
    <location>
        <position position="716"/>
    </location>
    <ligand>
        <name>Mg(2+)</name>
        <dbReference type="ChEBI" id="CHEBI:18420"/>
        <label>1</label>
    </ligand>
</feature>
<dbReference type="AlphaFoldDB" id="A0A5S6QTM5"/>
<feature type="binding site" evidence="17">
    <location>
        <position position="719"/>
    </location>
    <ligand>
        <name>Mg(2+)</name>
        <dbReference type="ChEBI" id="CHEBI:18420"/>
        <label>1</label>
    </ligand>
</feature>
<dbReference type="GO" id="GO:0046872">
    <property type="term" value="F:metal ion binding"/>
    <property type="evidence" value="ECO:0007669"/>
    <property type="project" value="UniProtKB-KW"/>
</dbReference>
<sequence length="739" mass="86283">MPEGNLRQRCGRTRERKLRASDDRSEGRGAKRLIYGRKTTTPTKFNSKWLAGNKINRRHNELRPWTVQLLLYRTVLLAQRWPRRERRLQGIAALPFGTCAPAIIQHLAICITGINLLHLNHLECREDRFISRSEGLMSHCDEMCSLSSLLCECKWLDDGKLRSKKIDHELKKEKRKLRREVTVLLLGSGESGKSTFLKQMVIIHGRGEFTFDEAMEYKAVIYSNILNGMRTLIAARLLYNDSPWEFPERSPMLIQKFTALCPKDLLSQRAISAATFAECASYVAELWEDSALKQTFERRSDFQLPDSCRYFLDNIKRIQQLDYFPTNRDILLCRKATRAITELVFDIQSVPFRFIDVGGQRSQRQKWFECFEGVTSILFLIASNEYDQVLLEDRKTNRLMESRAVYETIVNNRCFYDMSFILFLNKTDLLIEKIAHSDISKYFPKFTGDCRRLADVQLFLLDLFESGLPTSCQSGNRLYCLNPYRRRLEMTSRKVICLFDVDGTLTHPRQKIETECMDYLISLKNRVPLALVGGSDIGKVLEQIDLDLEEACQVFEYVFAENGLFACKRNHIFHSQTIQEVIGEKKLQEFINYCLMYMSKIELPVKRGHFVEFRKGMLNISPIGRTCTYEERKAFVLYDEEHKIRETFLNDLRKRFPVNEYNLHMSIGGQISIDIFPVGWDKRFCLKYLIDDGYTEIHFFGDRTFPGGNDYEIYEDPRTIGHRVTSPEDTMAQLKLLFK</sequence>
<evidence type="ECO:0000256" key="1">
    <source>
        <dbReference type="ARBA" id="ARBA00004496"/>
    </source>
</evidence>
<dbReference type="GO" id="GO:0005829">
    <property type="term" value="C:cytosol"/>
    <property type="evidence" value="ECO:0007669"/>
    <property type="project" value="TreeGrafter"/>
</dbReference>
<feature type="binding site" evidence="16">
    <location>
        <position position="674"/>
    </location>
    <ligand>
        <name>alpha-D-mannose 1-phosphate</name>
        <dbReference type="ChEBI" id="CHEBI:58409"/>
    </ligand>
</feature>
<evidence type="ECO:0000256" key="19">
    <source>
        <dbReference type="SAM" id="MobiDB-lite"/>
    </source>
</evidence>
<evidence type="ECO:0000256" key="3">
    <source>
        <dbReference type="ARBA" id="ARBA00009736"/>
    </source>
</evidence>
<dbReference type="WBParaSite" id="TMUE_2000010565.1">
    <property type="protein sequence ID" value="TMUE_2000010565.1"/>
    <property type="gene ID" value="WBGene00288051"/>
</dbReference>
<feature type="active site" description="Nucleophile" evidence="15">
    <location>
        <position position="500"/>
    </location>
</feature>
<comment type="function">
    <text evidence="18">Involved in the synthesis of the GDP-mannose and dolichol-phosphate-mannose required for a number of critical mannosyl transfer reactions.</text>
</comment>
<dbReference type="GO" id="GO:0005525">
    <property type="term" value="F:GTP binding"/>
    <property type="evidence" value="ECO:0007669"/>
    <property type="project" value="UniProtKB-KW"/>
</dbReference>
<evidence type="ECO:0000256" key="15">
    <source>
        <dbReference type="PIRSR" id="PIRSR605002-1"/>
    </source>
</evidence>
<feature type="binding site" evidence="13">
    <location>
        <begin position="190"/>
        <end position="195"/>
    </location>
    <ligand>
        <name>GTP</name>
        <dbReference type="ChEBI" id="CHEBI:37565"/>
    </ligand>
</feature>
<dbReference type="PANTHER" id="PTHR10466">
    <property type="entry name" value="PHOSPHOMANNOMUTASE"/>
    <property type="match status" value="1"/>
</dbReference>
<evidence type="ECO:0000256" key="2">
    <source>
        <dbReference type="ARBA" id="ARBA00004699"/>
    </source>
</evidence>
<feature type="region of interest" description="Disordered" evidence="19">
    <location>
        <begin position="1"/>
        <end position="30"/>
    </location>
</feature>
<feature type="binding site" evidence="14">
    <location>
        <position position="337"/>
    </location>
    <ligand>
        <name>Mg(2+)</name>
        <dbReference type="ChEBI" id="CHEBI:18420"/>
    </ligand>
</feature>
<feature type="binding site" evidence="16">
    <location>
        <position position="672"/>
    </location>
    <ligand>
        <name>alpha-D-mannose 1-phosphate</name>
        <dbReference type="ChEBI" id="CHEBI:58409"/>
    </ligand>
</feature>
<dbReference type="Pfam" id="PF00503">
    <property type="entry name" value="G-alpha"/>
    <property type="match status" value="1"/>
</dbReference>
<dbReference type="FunFam" id="3.30.1240.20:FF:000001">
    <property type="entry name" value="Phosphomannomutase"/>
    <property type="match status" value="1"/>
</dbReference>
<evidence type="ECO:0000256" key="16">
    <source>
        <dbReference type="PIRSR" id="PIRSR605002-2"/>
    </source>
</evidence>
<dbReference type="Pfam" id="PF03332">
    <property type="entry name" value="PMM"/>
    <property type="match status" value="1"/>
</dbReference>
<keyword evidence="12 18" id="KW-0413">Isomerase</keyword>
<dbReference type="SFLD" id="SFLDF00445">
    <property type="entry name" value="alpha-phosphomannomutase"/>
    <property type="match status" value="1"/>
</dbReference>
<dbReference type="SFLD" id="SFLDG01140">
    <property type="entry name" value="C2.B:_Phosphomannomutase_and_P"/>
    <property type="match status" value="1"/>
</dbReference>
<comment type="cofactor">
    <cofactor evidence="17">
        <name>Mg(2+)</name>
        <dbReference type="ChEBI" id="CHEBI:18420"/>
    </cofactor>
</comment>
<evidence type="ECO:0000313" key="21">
    <source>
        <dbReference type="WBParaSite" id="TMUE_2000010565.1"/>
    </source>
</evidence>
<feature type="binding site" evidence="16">
    <location>
        <position position="509"/>
    </location>
    <ligand>
        <name>alpha-D-mannose 1-phosphate</name>
        <dbReference type="ChEBI" id="CHEBI:58409"/>
    </ligand>
</feature>
<dbReference type="PRINTS" id="PR00318">
    <property type="entry name" value="GPROTEINA"/>
</dbReference>
<dbReference type="InterPro" id="IPR023214">
    <property type="entry name" value="HAD_sf"/>
</dbReference>
<feature type="compositionally biased region" description="Basic and acidic residues" evidence="19">
    <location>
        <begin position="18"/>
        <end position="29"/>
    </location>
</feature>
<dbReference type="PROSITE" id="PS51882">
    <property type="entry name" value="G_ALPHA"/>
    <property type="match status" value="1"/>
</dbReference>
<evidence type="ECO:0000256" key="8">
    <source>
        <dbReference type="ARBA" id="ARBA00022741"/>
    </source>
</evidence>
<proteinExistence type="inferred from homology"/>
<feature type="binding site" evidence="16">
    <location>
        <position position="614"/>
    </location>
    <ligand>
        <name>alpha-D-mannose 1-phosphate</name>
        <dbReference type="ChEBI" id="CHEBI:58409"/>
    </ligand>
</feature>
<comment type="subunit">
    <text evidence="4 18">Homodimer.</text>
</comment>
<dbReference type="GO" id="GO:0007186">
    <property type="term" value="P:G protein-coupled receptor signaling pathway"/>
    <property type="evidence" value="ECO:0007669"/>
    <property type="project" value="InterPro"/>
</dbReference>
<dbReference type="STRING" id="70415.A0A5S6QTM5"/>
<feature type="binding site" evidence="17">
    <location>
        <position position="502"/>
    </location>
    <ligand>
        <name>Mg(2+)</name>
        <dbReference type="ChEBI" id="CHEBI:18420"/>
        <label>1</label>
    </ligand>
</feature>
<keyword evidence="7 14" id="KW-0479">Metal-binding</keyword>
<accession>A0A5S6QTM5</accession>
<keyword evidence="8 13" id="KW-0547">Nucleotide-binding</keyword>
<dbReference type="NCBIfam" id="TIGR01484">
    <property type="entry name" value="HAD-SF-IIB"/>
    <property type="match status" value="1"/>
</dbReference>
<name>A0A5S6QTM5_TRIMR</name>
<feature type="binding site" evidence="13">
    <location>
        <begin position="425"/>
        <end position="428"/>
    </location>
    <ligand>
        <name>GTP</name>
        <dbReference type="ChEBI" id="CHEBI:37565"/>
    </ligand>
</feature>
<dbReference type="InterPro" id="IPR011025">
    <property type="entry name" value="GproteinA_insert"/>
</dbReference>
<keyword evidence="11" id="KW-0807">Transducer</keyword>
<dbReference type="SUPFAM" id="SSF47895">
    <property type="entry name" value="Transducin (alpha subunit), insertion domain"/>
    <property type="match status" value="1"/>
</dbReference>
<dbReference type="InterPro" id="IPR006379">
    <property type="entry name" value="HAD-SF_hydro_IIB"/>
</dbReference>
<dbReference type="PANTHER" id="PTHR10466:SF0">
    <property type="entry name" value="PHOSPHOMANNOMUTASE"/>
    <property type="match status" value="1"/>
</dbReference>
<evidence type="ECO:0000256" key="5">
    <source>
        <dbReference type="ARBA" id="ARBA00012730"/>
    </source>
</evidence>
<organism evidence="20 21">
    <name type="scientific">Trichuris muris</name>
    <name type="common">Mouse whipworm</name>
    <dbReference type="NCBI Taxonomy" id="70415"/>
    <lineage>
        <taxon>Eukaryota</taxon>
        <taxon>Metazoa</taxon>
        <taxon>Ecdysozoa</taxon>
        <taxon>Nematoda</taxon>
        <taxon>Enoplea</taxon>
        <taxon>Dorylaimia</taxon>
        <taxon>Trichinellida</taxon>
        <taxon>Trichuridae</taxon>
        <taxon>Trichuris</taxon>
    </lineage>
</organism>
<feature type="binding site" evidence="14">
    <location>
        <position position="194"/>
    </location>
    <ligand>
        <name>Mg(2+)</name>
        <dbReference type="ChEBI" id="CHEBI:18420"/>
    </ligand>
</feature>
<dbReference type="Gene3D" id="3.40.50.300">
    <property type="entry name" value="P-loop containing nucleotide triphosphate hydrolases"/>
    <property type="match status" value="1"/>
</dbReference>
<comment type="pathway">
    <text evidence="2 18">Nucleotide-sugar biosynthesis; GDP-alpha-D-mannose biosynthesis; alpha-D-mannose 1-phosphate from D-fructose 6-phosphate: step 2/2.</text>
</comment>
<comment type="subcellular location">
    <subcellularLocation>
        <location evidence="1 18">Cytoplasm</location>
    </subcellularLocation>
</comment>
<dbReference type="EC" id="5.4.2.8" evidence="5 18"/>
<evidence type="ECO:0000256" key="9">
    <source>
        <dbReference type="ARBA" id="ARBA00022842"/>
    </source>
</evidence>
<reference evidence="21" key="1">
    <citation type="submission" date="2019-12" db="UniProtKB">
        <authorList>
            <consortium name="WormBaseParasite"/>
        </authorList>
    </citation>
    <scope>IDENTIFICATION</scope>
</reference>
<evidence type="ECO:0000256" key="11">
    <source>
        <dbReference type="ARBA" id="ARBA00023224"/>
    </source>
</evidence>
<feature type="binding site" evidence="16">
    <location>
        <position position="625"/>
    </location>
    <ligand>
        <name>alpha-D-mannose 1-phosphate</name>
        <dbReference type="ChEBI" id="CHEBI:58409"/>
    </ligand>
</feature>
<evidence type="ECO:0000256" key="18">
    <source>
        <dbReference type="RuleBase" id="RU361118"/>
    </source>
</evidence>
<comment type="similarity">
    <text evidence="3 18">Belongs to the eukaryotic PMM family.</text>
</comment>
<dbReference type="Gene3D" id="1.10.400.10">
    <property type="entry name" value="GI Alpha 1, domain 2-like"/>
    <property type="match status" value="1"/>
</dbReference>
<dbReference type="GO" id="GO:0004615">
    <property type="term" value="F:phosphomannomutase activity"/>
    <property type="evidence" value="ECO:0007669"/>
    <property type="project" value="UniProtKB-EC"/>
</dbReference>
<evidence type="ECO:0000256" key="7">
    <source>
        <dbReference type="ARBA" id="ARBA00022723"/>
    </source>
</evidence>
<keyword evidence="10 13" id="KW-0342">GTP-binding</keyword>
<dbReference type="UniPathway" id="UPA00126">
    <property type="reaction ID" value="UER00424"/>
</dbReference>
<dbReference type="SUPFAM" id="SSF52540">
    <property type="entry name" value="P-loop containing nucleoside triphosphate hydrolases"/>
    <property type="match status" value="1"/>
</dbReference>
<feature type="binding site" evidence="17">
    <location>
        <position position="500"/>
    </location>
    <ligand>
        <name>Mg(2+)</name>
        <dbReference type="ChEBI" id="CHEBI:18420"/>
        <label>1</label>
    </ligand>
</feature>
<dbReference type="Gene3D" id="3.40.50.1000">
    <property type="entry name" value="HAD superfamily/HAD-like"/>
    <property type="match status" value="1"/>
</dbReference>
<evidence type="ECO:0000256" key="14">
    <source>
        <dbReference type="PIRSR" id="PIRSR601019-2"/>
    </source>
</evidence>
<evidence type="ECO:0000256" key="10">
    <source>
        <dbReference type="ARBA" id="ARBA00023134"/>
    </source>
</evidence>
<dbReference type="SMART" id="SM00275">
    <property type="entry name" value="G_alpha"/>
    <property type="match status" value="1"/>
</dbReference>
<dbReference type="Gene3D" id="3.30.1240.20">
    <property type="match status" value="1"/>
</dbReference>
<dbReference type="SFLD" id="SFLDG01143">
    <property type="entry name" value="C2.B.3:_Phosphomannomutase_Lik"/>
    <property type="match status" value="1"/>
</dbReference>
<dbReference type="InterPro" id="IPR043169">
    <property type="entry name" value="PMM_cap"/>
</dbReference>
<dbReference type="GO" id="GO:0003924">
    <property type="term" value="F:GTPase activity"/>
    <property type="evidence" value="ECO:0007669"/>
    <property type="project" value="InterPro"/>
</dbReference>
<dbReference type="FunFam" id="3.40.50.300:FF:000754">
    <property type="entry name" value="Guanine nucleotide-binding protein subunit alpha-13"/>
    <property type="match status" value="1"/>
</dbReference>
<dbReference type="CDD" id="cd02585">
    <property type="entry name" value="HAD_PMM"/>
    <property type="match status" value="1"/>
</dbReference>
<dbReference type="InterPro" id="IPR036412">
    <property type="entry name" value="HAD-like_sf"/>
</dbReference>
<dbReference type="SUPFAM" id="SSF56784">
    <property type="entry name" value="HAD-like"/>
    <property type="match status" value="1"/>
</dbReference>
<comment type="catalytic activity">
    <reaction evidence="18">
        <text>alpha-D-mannose 1-phosphate = D-mannose 6-phosphate</text>
        <dbReference type="Rhea" id="RHEA:11140"/>
        <dbReference type="ChEBI" id="CHEBI:58409"/>
        <dbReference type="ChEBI" id="CHEBI:58735"/>
        <dbReference type="EC" id="5.4.2.8"/>
    </reaction>
</comment>
<dbReference type="InterPro" id="IPR005002">
    <property type="entry name" value="PMM"/>
</dbReference>
<evidence type="ECO:0000256" key="13">
    <source>
        <dbReference type="PIRSR" id="PIRSR601019-1"/>
    </source>
</evidence>
<dbReference type="GO" id="GO:0009298">
    <property type="term" value="P:GDP-mannose biosynthetic process"/>
    <property type="evidence" value="ECO:0007669"/>
    <property type="project" value="UniProtKB-UniPathway"/>
</dbReference>
<dbReference type="SFLD" id="SFLDS00003">
    <property type="entry name" value="Haloacid_Dehalogenase"/>
    <property type="match status" value="1"/>
</dbReference>
<evidence type="ECO:0000313" key="20">
    <source>
        <dbReference type="Proteomes" id="UP000046395"/>
    </source>
</evidence>
<feature type="binding site" evidence="17">
    <location>
        <position position="714"/>
    </location>
    <ligand>
        <name>Mg(2+)</name>
        <dbReference type="ChEBI" id="CHEBI:18420"/>
        <label>1</label>
    </ligand>
</feature>
<feature type="binding site" evidence="17">
    <location>
        <position position="702"/>
    </location>
    <ligand>
        <name>Mg(2+)</name>
        <dbReference type="ChEBI" id="CHEBI:18420"/>
        <label>1</label>
    </ligand>
</feature>
<dbReference type="Proteomes" id="UP000046395">
    <property type="component" value="Unassembled WGS sequence"/>
</dbReference>
<dbReference type="GO" id="GO:0006013">
    <property type="term" value="P:mannose metabolic process"/>
    <property type="evidence" value="ECO:0007669"/>
    <property type="project" value="TreeGrafter"/>
</dbReference>
<dbReference type="GO" id="GO:0031683">
    <property type="term" value="F:G-protein beta/gamma-subunit complex binding"/>
    <property type="evidence" value="ECO:0007669"/>
    <property type="project" value="InterPro"/>
</dbReference>
<evidence type="ECO:0000256" key="6">
    <source>
        <dbReference type="ARBA" id="ARBA00022490"/>
    </source>
</evidence>
<evidence type="ECO:0000256" key="4">
    <source>
        <dbReference type="ARBA" id="ARBA00011738"/>
    </source>
</evidence>
<dbReference type="InterPro" id="IPR027417">
    <property type="entry name" value="P-loop_NTPase"/>
</dbReference>
<dbReference type="CDD" id="cd00066">
    <property type="entry name" value="G-alpha"/>
    <property type="match status" value="1"/>
</dbReference>
<feature type="binding site" evidence="16">
    <location>
        <position position="632"/>
    </location>
    <ligand>
        <name>alpha-D-mannose 1-phosphate</name>
        <dbReference type="ChEBI" id="CHEBI:58409"/>
    </ligand>
</feature>
<keyword evidence="6 18" id="KW-0963">Cytoplasm</keyword>
<feature type="binding site" evidence="13">
    <location>
        <begin position="306"/>
        <end position="307"/>
    </location>
    <ligand>
        <name>GTP</name>
        <dbReference type="ChEBI" id="CHEBI:37565"/>
    </ligand>
</feature>
<dbReference type="GO" id="GO:0006487">
    <property type="term" value="P:protein N-linked glycosylation"/>
    <property type="evidence" value="ECO:0007669"/>
    <property type="project" value="TreeGrafter"/>
</dbReference>
<feature type="binding site" evidence="13">
    <location>
        <begin position="356"/>
        <end position="360"/>
    </location>
    <ligand>
        <name>GTP</name>
        <dbReference type="ChEBI" id="CHEBI:37565"/>
    </ligand>
</feature>
<keyword evidence="20" id="KW-1185">Reference proteome</keyword>
<evidence type="ECO:0000256" key="17">
    <source>
        <dbReference type="PIRSR" id="PIRSR605002-3"/>
    </source>
</evidence>
<protein>
    <recommendedName>
        <fullName evidence="5 18">Phosphomannomutase</fullName>
        <ecNumber evidence="5 18">5.4.2.8</ecNumber>
    </recommendedName>
</protein>
<feature type="binding site" evidence="13">
    <location>
        <begin position="331"/>
        <end position="337"/>
    </location>
    <ligand>
        <name>GTP</name>
        <dbReference type="ChEBI" id="CHEBI:37565"/>
    </ligand>
</feature>
<feature type="active site" description="Proton donor/acceptor" evidence="15">
    <location>
        <position position="502"/>
    </location>
</feature>
<dbReference type="InterPro" id="IPR001019">
    <property type="entry name" value="Gprotein_alpha_su"/>
</dbReference>
<keyword evidence="9 14" id="KW-0460">Magnesium</keyword>